<reference evidence="1 2" key="1">
    <citation type="submission" date="2021-06" db="EMBL/GenBank/DDBJ databases">
        <title>Caerostris extrusa draft genome.</title>
        <authorList>
            <person name="Kono N."/>
            <person name="Arakawa K."/>
        </authorList>
    </citation>
    <scope>NUCLEOTIDE SEQUENCE [LARGE SCALE GENOMIC DNA]</scope>
</reference>
<dbReference type="Proteomes" id="UP001054945">
    <property type="component" value="Unassembled WGS sequence"/>
</dbReference>
<evidence type="ECO:0000313" key="2">
    <source>
        <dbReference type="Proteomes" id="UP001054945"/>
    </source>
</evidence>
<gene>
    <name evidence="1" type="ORF">CEXT_91291</name>
</gene>
<comment type="caution">
    <text evidence="1">The sequence shown here is derived from an EMBL/GenBank/DDBJ whole genome shotgun (WGS) entry which is preliminary data.</text>
</comment>
<organism evidence="1 2">
    <name type="scientific">Caerostris extrusa</name>
    <name type="common">Bark spider</name>
    <name type="synonym">Caerostris bankana</name>
    <dbReference type="NCBI Taxonomy" id="172846"/>
    <lineage>
        <taxon>Eukaryota</taxon>
        <taxon>Metazoa</taxon>
        <taxon>Ecdysozoa</taxon>
        <taxon>Arthropoda</taxon>
        <taxon>Chelicerata</taxon>
        <taxon>Arachnida</taxon>
        <taxon>Araneae</taxon>
        <taxon>Araneomorphae</taxon>
        <taxon>Entelegynae</taxon>
        <taxon>Araneoidea</taxon>
        <taxon>Araneidae</taxon>
        <taxon>Caerostris</taxon>
    </lineage>
</organism>
<keyword evidence="2" id="KW-1185">Reference proteome</keyword>
<proteinExistence type="predicted"/>
<protein>
    <submittedName>
        <fullName evidence="1">Uncharacterized protein</fullName>
    </submittedName>
</protein>
<evidence type="ECO:0000313" key="1">
    <source>
        <dbReference type="EMBL" id="GIY99544.1"/>
    </source>
</evidence>
<accession>A0AAV4Y064</accession>
<dbReference type="AlphaFoldDB" id="A0AAV4Y064"/>
<name>A0AAV4Y064_CAEEX</name>
<dbReference type="EMBL" id="BPLR01001059">
    <property type="protein sequence ID" value="GIY99544.1"/>
    <property type="molecule type" value="Genomic_DNA"/>
</dbReference>
<sequence length="110" mass="12759">MCFRSRALYLWMSTRKQPDCFGDLCCIFHGASNSLKEKNTSRFLCTVRKICASGDASLFVDVDSKTARLFQGIYAVYFMAPPTPWRYVTEIQICDSIIERHFCGLRRLRK</sequence>